<dbReference type="EMBL" id="BGZK01002238">
    <property type="protein sequence ID" value="GBP92101.1"/>
    <property type="molecule type" value="Genomic_DNA"/>
</dbReference>
<protein>
    <submittedName>
        <fullName evidence="1">Uncharacterized protein</fullName>
    </submittedName>
</protein>
<name>A0A4C1ZT70_EUMVA</name>
<accession>A0A4C1ZT70</accession>
<evidence type="ECO:0000313" key="1">
    <source>
        <dbReference type="EMBL" id="GBP92101.1"/>
    </source>
</evidence>
<reference evidence="1 2" key="1">
    <citation type="journal article" date="2019" name="Commun. Biol.">
        <title>The bagworm genome reveals a unique fibroin gene that provides high tensile strength.</title>
        <authorList>
            <person name="Kono N."/>
            <person name="Nakamura H."/>
            <person name="Ohtoshi R."/>
            <person name="Tomita M."/>
            <person name="Numata K."/>
            <person name="Arakawa K."/>
        </authorList>
    </citation>
    <scope>NUCLEOTIDE SEQUENCE [LARGE SCALE GENOMIC DNA]</scope>
</reference>
<comment type="caution">
    <text evidence="1">The sequence shown here is derived from an EMBL/GenBank/DDBJ whole genome shotgun (WGS) entry which is preliminary data.</text>
</comment>
<organism evidence="1 2">
    <name type="scientific">Eumeta variegata</name>
    <name type="common">Bagworm moth</name>
    <name type="synonym">Eumeta japonica</name>
    <dbReference type="NCBI Taxonomy" id="151549"/>
    <lineage>
        <taxon>Eukaryota</taxon>
        <taxon>Metazoa</taxon>
        <taxon>Ecdysozoa</taxon>
        <taxon>Arthropoda</taxon>
        <taxon>Hexapoda</taxon>
        <taxon>Insecta</taxon>
        <taxon>Pterygota</taxon>
        <taxon>Neoptera</taxon>
        <taxon>Endopterygota</taxon>
        <taxon>Lepidoptera</taxon>
        <taxon>Glossata</taxon>
        <taxon>Ditrysia</taxon>
        <taxon>Tineoidea</taxon>
        <taxon>Psychidae</taxon>
        <taxon>Oiketicinae</taxon>
        <taxon>Eumeta</taxon>
    </lineage>
</organism>
<gene>
    <name evidence="1" type="ORF">EVAR_66253_1</name>
</gene>
<keyword evidence="2" id="KW-1185">Reference proteome</keyword>
<proteinExistence type="predicted"/>
<sequence length="113" mass="12348">MRVYETARDTRYARRGRSAKIEVVREGICAVKTARLSRHLRKDSTGGRAQPVPSAAARNAVARASLSVSARAHCDRRPTYGARSPLIYRRGPGRACAFSRPPPAPASGDYVVR</sequence>
<evidence type="ECO:0000313" key="2">
    <source>
        <dbReference type="Proteomes" id="UP000299102"/>
    </source>
</evidence>
<dbReference type="AlphaFoldDB" id="A0A4C1ZT70"/>
<dbReference type="Proteomes" id="UP000299102">
    <property type="component" value="Unassembled WGS sequence"/>
</dbReference>